<evidence type="ECO:0000256" key="4">
    <source>
        <dbReference type="ARBA" id="ARBA00022741"/>
    </source>
</evidence>
<dbReference type="WBParaSite" id="DME_0000283701-mRNA-1">
    <property type="protein sequence ID" value="DME_0000283701-mRNA-1"/>
    <property type="gene ID" value="DME_0000283701"/>
</dbReference>
<dbReference type="Pfam" id="PF14551">
    <property type="entry name" value="MCM_N"/>
    <property type="match status" value="1"/>
</dbReference>
<keyword evidence="9 11" id="KW-0539">Nucleus</keyword>
<evidence type="ECO:0000256" key="10">
    <source>
        <dbReference type="RuleBase" id="RU004070"/>
    </source>
</evidence>
<dbReference type="PANTHER" id="PTHR11630:SF66">
    <property type="entry name" value="DNA REPLICATION LICENSING FACTOR MCM4"/>
    <property type="match status" value="1"/>
</dbReference>
<dbReference type="PROSITE" id="PS00847">
    <property type="entry name" value="MCM_1"/>
    <property type="match status" value="1"/>
</dbReference>
<comment type="catalytic activity">
    <reaction evidence="11">
        <text>ATP + H2O = ADP + phosphate + H(+)</text>
        <dbReference type="Rhea" id="RHEA:13065"/>
        <dbReference type="ChEBI" id="CHEBI:15377"/>
        <dbReference type="ChEBI" id="CHEBI:15378"/>
        <dbReference type="ChEBI" id="CHEBI:30616"/>
        <dbReference type="ChEBI" id="CHEBI:43474"/>
        <dbReference type="ChEBI" id="CHEBI:456216"/>
        <dbReference type="EC" id="3.6.4.12"/>
    </reaction>
</comment>
<comment type="subunit">
    <text evidence="11">Component of the MCM2-7 complex.</text>
</comment>
<dbReference type="GO" id="GO:0042555">
    <property type="term" value="C:MCM complex"/>
    <property type="evidence" value="ECO:0007669"/>
    <property type="project" value="UniProtKB-UniRule"/>
</dbReference>
<dbReference type="PROSITE" id="PS50051">
    <property type="entry name" value="MCM_2"/>
    <property type="match status" value="1"/>
</dbReference>
<dbReference type="PRINTS" id="PR01660">
    <property type="entry name" value="MCMPROTEIN4"/>
</dbReference>
<dbReference type="AlphaFoldDB" id="A0A0N4U787"/>
<dbReference type="STRING" id="318479.A0A0N4U787"/>
<dbReference type="EC" id="3.6.4.12" evidence="11"/>
<dbReference type="InterPro" id="IPR033762">
    <property type="entry name" value="MCM_OB"/>
</dbReference>
<dbReference type="GO" id="GO:0003697">
    <property type="term" value="F:single-stranded DNA binding"/>
    <property type="evidence" value="ECO:0007669"/>
    <property type="project" value="TreeGrafter"/>
</dbReference>
<keyword evidence="4 10" id="KW-0547">Nucleotide-binding</keyword>
<gene>
    <name evidence="14" type="ORF">DME_LOCUS66</name>
</gene>
<proteinExistence type="inferred from homology"/>
<dbReference type="Pfam" id="PF00493">
    <property type="entry name" value="MCM"/>
    <property type="match status" value="1"/>
</dbReference>
<keyword evidence="3 11" id="KW-0235">DNA replication</keyword>
<comment type="function">
    <text evidence="11">Acts as component of the MCM2-7 complex (MCM complex) which is the replicative helicase essential for 'once per cell cycle' DNA replication initiation and elongation in eukaryotic cells. The active ATPase sites in the MCM2-7 ring are formed through the interaction surfaces of two neighboring subunits such that a critical structure of a conserved arginine finger motif is provided in trans relative to the ATP-binding site of the Walker A box of the adjacent subunit. The six ATPase active sites, however, are likely to contribute differentially to the complex helicase activity.</text>
</comment>
<dbReference type="GO" id="GO:0005524">
    <property type="term" value="F:ATP binding"/>
    <property type="evidence" value="ECO:0007669"/>
    <property type="project" value="UniProtKB-UniRule"/>
</dbReference>
<evidence type="ECO:0000256" key="8">
    <source>
        <dbReference type="ARBA" id="ARBA00023125"/>
    </source>
</evidence>
<feature type="region of interest" description="Disordered" evidence="12">
    <location>
        <begin position="1"/>
        <end position="33"/>
    </location>
</feature>
<evidence type="ECO:0000259" key="13">
    <source>
        <dbReference type="PROSITE" id="PS50051"/>
    </source>
</evidence>
<dbReference type="PANTHER" id="PTHR11630">
    <property type="entry name" value="DNA REPLICATION LICENSING FACTOR MCM FAMILY MEMBER"/>
    <property type="match status" value="1"/>
</dbReference>
<keyword evidence="6 11" id="KW-0347">Helicase</keyword>
<dbReference type="InterPro" id="IPR012340">
    <property type="entry name" value="NA-bd_OB-fold"/>
</dbReference>
<dbReference type="InterPro" id="IPR027417">
    <property type="entry name" value="P-loop_NTPase"/>
</dbReference>
<keyword evidence="16" id="KW-1185">Reference proteome</keyword>
<evidence type="ECO:0000256" key="11">
    <source>
        <dbReference type="RuleBase" id="RU368062"/>
    </source>
</evidence>
<evidence type="ECO:0000256" key="5">
    <source>
        <dbReference type="ARBA" id="ARBA00022801"/>
    </source>
</evidence>
<sequence length="771" mass="86936">MRSTTASPSARSSISDENSPRNDSQITDDITAPQSTLSLLEYGSEMDMSSQENVESHAPRIRRPEFSGLPFQNRTIRMESARIRHPSEEHSFYLDLIDNIQVTQNPVLDVNLQHIWCFNRALYRQIICYPSEIIPYLDIVVNNIFAERFTQKLHCPIEIRPFNAEQTRSMRDLNPSDIDQLISITGMITRLSPLIPEMRQAFFQCSACSFSVDVEVELGRIEEPTLCANCQQPLTFQLIHNRCRFIDKQLIKLQESPDDMPAGQTPHTVTLFAYGSLVESVQPGDRVNVTGIFRAKAVRVNPRTRNTSAVYRTNIDVFHFNKVDKKKLRIAENVTLSSERMEQILRIAQQNDIVELLCNAIAPSIHGHMDVKLGILCLLFGGTFKPEMKERGRVRTEINMLLCGDPGTSKSQILQYVYRLVPRAQYTSGKGSSAVGLTAAIARDPDTRNMVLQTGALVLADNGVCCIDEFDKMSDSTRSVLHEVMEQQTLSIAKAGIICQLNARTSILAAANPVDSQWNRNKTIIDNIQLPHTLLSRFDLIFLMVDEQSEARDRQLANHLVSLFFEDAENTEGQMLDAGFLRDYIAYAHKFVHPVISEAASVSLINKYLEMRRAGSQFGQISAYPRQLESLIRLSEAFAKIHLRNIVGVGDVESAYELYREALRQSAVDPTTGRVDVNILTAGVTARTRKLIEQLADAIQTELIPHHGISIAANIVMTQLRQKNFVRVFISFFTSARISFTKELFDDAVAELIKKEMLVRIGDKLRFVGPK</sequence>
<dbReference type="InterPro" id="IPR031327">
    <property type="entry name" value="MCM"/>
</dbReference>
<dbReference type="InterPro" id="IPR041562">
    <property type="entry name" value="MCM_lid"/>
</dbReference>
<evidence type="ECO:0000256" key="3">
    <source>
        <dbReference type="ARBA" id="ARBA00022705"/>
    </source>
</evidence>
<evidence type="ECO:0000256" key="7">
    <source>
        <dbReference type="ARBA" id="ARBA00022840"/>
    </source>
</evidence>
<dbReference type="CDD" id="cd17755">
    <property type="entry name" value="MCM4"/>
    <property type="match status" value="1"/>
</dbReference>
<evidence type="ECO:0000313" key="17">
    <source>
        <dbReference type="WBParaSite" id="DME_0000283701-mRNA-1"/>
    </source>
</evidence>
<organism evidence="15 17">
    <name type="scientific">Dracunculus medinensis</name>
    <name type="common">Guinea worm</name>
    <dbReference type="NCBI Taxonomy" id="318479"/>
    <lineage>
        <taxon>Eukaryota</taxon>
        <taxon>Metazoa</taxon>
        <taxon>Ecdysozoa</taxon>
        <taxon>Nematoda</taxon>
        <taxon>Chromadorea</taxon>
        <taxon>Rhabditida</taxon>
        <taxon>Spirurina</taxon>
        <taxon>Dracunculoidea</taxon>
        <taxon>Dracunculidae</taxon>
        <taxon>Dracunculus</taxon>
    </lineage>
</organism>
<feature type="compositionally biased region" description="Low complexity" evidence="12">
    <location>
        <begin position="1"/>
        <end position="15"/>
    </location>
</feature>
<dbReference type="Pfam" id="PF17855">
    <property type="entry name" value="MCM_lid"/>
    <property type="match status" value="1"/>
</dbReference>
<keyword evidence="7 10" id="KW-0067">ATP-binding</keyword>
<dbReference type="GO" id="GO:0005634">
    <property type="term" value="C:nucleus"/>
    <property type="evidence" value="ECO:0007669"/>
    <property type="project" value="UniProtKB-SubCell"/>
</dbReference>
<dbReference type="SUPFAM" id="SSF52540">
    <property type="entry name" value="P-loop containing nucleoside triphosphate hydrolases"/>
    <property type="match status" value="1"/>
</dbReference>
<dbReference type="EMBL" id="UYYG01000001">
    <property type="protein sequence ID" value="VDN50093.1"/>
    <property type="molecule type" value="Genomic_DNA"/>
</dbReference>
<evidence type="ECO:0000256" key="6">
    <source>
        <dbReference type="ARBA" id="ARBA00022806"/>
    </source>
</evidence>
<evidence type="ECO:0000313" key="16">
    <source>
        <dbReference type="Proteomes" id="UP000274756"/>
    </source>
</evidence>
<evidence type="ECO:0000256" key="12">
    <source>
        <dbReference type="SAM" id="MobiDB-lite"/>
    </source>
</evidence>
<evidence type="ECO:0000256" key="1">
    <source>
        <dbReference type="ARBA" id="ARBA00004123"/>
    </source>
</evidence>
<dbReference type="InterPro" id="IPR008047">
    <property type="entry name" value="MCM_4"/>
</dbReference>
<comment type="similarity">
    <text evidence="2 10">Belongs to the MCM family.</text>
</comment>
<evidence type="ECO:0000256" key="2">
    <source>
        <dbReference type="ARBA" id="ARBA00008010"/>
    </source>
</evidence>
<dbReference type="GO" id="GO:0017116">
    <property type="term" value="F:single-stranded DNA helicase activity"/>
    <property type="evidence" value="ECO:0007669"/>
    <property type="project" value="TreeGrafter"/>
</dbReference>
<comment type="subcellular location">
    <subcellularLocation>
        <location evidence="1">Nucleus</location>
    </subcellularLocation>
</comment>
<protein>
    <recommendedName>
        <fullName evidence="11">DNA replication licensing factor MCM4</fullName>
        <ecNumber evidence="11">3.6.4.12</ecNumber>
    </recommendedName>
</protein>
<dbReference type="FunFam" id="3.40.50.300:FF:000217">
    <property type="entry name" value="DNA helicase"/>
    <property type="match status" value="1"/>
</dbReference>
<dbReference type="InterPro" id="IPR018525">
    <property type="entry name" value="MCM_CS"/>
</dbReference>
<feature type="domain" description="MCM C-terminal AAA(+) ATPase" evidence="13">
    <location>
        <begin position="353"/>
        <end position="560"/>
    </location>
</feature>
<dbReference type="OrthoDB" id="10251574at2759"/>
<dbReference type="PRINTS" id="PR01657">
    <property type="entry name" value="MCMFAMILY"/>
</dbReference>
<evidence type="ECO:0000256" key="9">
    <source>
        <dbReference type="ARBA" id="ARBA00023242"/>
    </source>
</evidence>
<dbReference type="Gene3D" id="2.40.50.140">
    <property type="entry name" value="Nucleic acid-binding proteins"/>
    <property type="match status" value="1"/>
</dbReference>
<dbReference type="GO" id="GO:0006271">
    <property type="term" value="P:DNA strand elongation involved in DNA replication"/>
    <property type="evidence" value="ECO:0007669"/>
    <property type="project" value="TreeGrafter"/>
</dbReference>
<evidence type="ECO:0000313" key="15">
    <source>
        <dbReference type="Proteomes" id="UP000038040"/>
    </source>
</evidence>
<keyword evidence="5 11" id="KW-0378">Hydrolase</keyword>
<name>A0A0N4U787_DRAME</name>
<dbReference type="Gene3D" id="3.40.50.300">
    <property type="entry name" value="P-loop containing nucleotide triphosphate hydrolases"/>
    <property type="match status" value="1"/>
</dbReference>
<dbReference type="InterPro" id="IPR001208">
    <property type="entry name" value="MCM_dom"/>
</dbReference>
<dbReference type="GO" id="GO:1902975">
    <property type="term" value="P:mitotic DNA replication initiation"/>
    <property type="evidence" value="ECO:0007669"/>
    <property type="project" value="TreeGrafter"/>
</dbReference>
<dbReference type="Gene3D" id="3.30.1640.10">
    <property type="entry name" value="mini-chromosome maintenance (MCM) complex, chain A, domain 1"/>
    <property type="match status" value="1"/>
</dbReference>
<dbReference type="InterPro" id="IPR027925">
    <property type="entry name" value="MCM_N"/>
</dbReference>
<dbReference type="GO" id="GO:0000727">
    <property type="term" value="P:double-strand break repair via break-induced replication"/>
    <property type="evidence" value="ECO:0007669"/>
    <property type="project" value="TreeGrafter"/>
</dbReference>
<dbReference type="Proteomes" id="UP000038040">
    <property type="component" value="Unplaced"/>
</dbReference>
<evidence type="ECO:0000313" key="14">
    <source>
        <dbReference type="EMBL" id="VDN50093.1"/>
    </source>
</evidence>
<dbReference type="Proteomes" id="UP000274756">
    <property type="component" value="Unassembled WGS sequence"/>
</dbReference>
<dbReference type="GO" id="GO:0016787">
    <property type="term" value="F:hydrolase activity"/>
    <property type="evidence" value="ECO:0007669"/>
    <property type="project" value="UniProtKB-KW"/>
</dbReference>
<reference evidence="17" key="1">
    <citation type="submission" date="2017-02" db="UniProtKB">
        <authorList>
            <consortium name="WormBaseParasite"/>
        </authorList>
    </citation>
    <scope>IDENTIFICATION</scope>
</reference>
<dbReference type="Pfam" id="PF17207">
    <property type="entry name" value="MCM_OB"/>
    <property type="match status" value="1"/>
</dbReference>
<dbReference type="FunFam" id="2.20.28.10:FF:000003">
    <property type="entry name" value="DNA helicase"/>
    <property type="match status" value="1"/>
</dbReference>
<accession>A0A0N4U787</accession>
<dbReference type="SMART" id="SM00350">
    <property type="entry name" value="MCM"/>
    <property type="match status" value="1"/>
</dbReference>
<dbReference type="Gene3D" id="2.20.28.10">
    <property type="match status" value="1"/>
</dbReference>
<keyword evidence="8 10" id="KW-0238">DNA-binding</keyword>
<feature type="compositionally biased region" description="Polar residues" evidence="12">
    <location>
        <begin position="21"/>
        <end position="33"/>
    </location>
</feature>
<dbReference type="SUPFAM" id="SSF50249">
    <property type="entry name" value="Nucleic acid-binding proteins"/>
    <property type="match status" value="1"/>
</dbReference>
<reference evidence="14 16" key="2">
    <citation type="submission" date="2018-11" db="EMBL/GenBank/DDBJ databases">
        <authorList>
            <consortium name="Pathogen Informatics"/>
        </authorList>
    </citation>
    <scope>NUCLEOTIDE SEQUENCE [LARGE SCALE GENOMIC DNA]</scope>
</reference>